<dbReference type="EMBL" id="FNDD01000078">
    <property type="protein sequence ID" value="SDI13163.1"/>
    <property type="molecule type" value="Genomic_DNA"/>
</dbReference>
<dbReference type="RefSeq" id="WP_143015707.1">
    <property type="nucleotide sequence ID" value="NZ_FNDD01000078.1"/>
</dbReference>
<organism evidence="1 2">
    <name type="scientific">Vibrio xiamenensis</name>
    <dbReference type="NCBI Taxonomy" id="861298"/>
    <lineage>
        <taxon>Bacteria</taxon>
        <taxon>Pseudomonadati</taxon>
        <taxon>Pseudomonadota</taxon>
        <taxon>Gammaproteobacteria</taxon>
        <taxon>Vibrionales</taxon>
        <taxon>Vibrionaceae</taxon>
        <taxon>Vibrio</taxon>
    </lineage>
</organism>
<accession>A0A1G8I2Q5</accession>
<protein>
    <submittedName>
        <fullName evidence="1">Uncharacterized protein</fullName>
    </submittedName>
</protein>
<name>A0A1G8I2Q5_9VIBR</name>
<sequence>MDDFKAKISAFWRSKSGKVYFRVYGESKPFLIGHGVGDELVPFLAKNLGVLVQAEDRGDFFLVSWFLVIKVYLREDGQPVAWKDRALPYRWNNVSQVQRPRKRWLSENEYNGYYEPLR</sequence>
<reference evidence="1 2" key="1">
    <citation type="submission" date="2016-10" db="EMBL/GenBank/DDBJ databases">
        <authorList>
            <person name="de Groot N.N."/>
        </authorList>
    </citation>
    <scope>NUCLEOTIDE SEQUENCE [LARGE SCALE GENOMIC DNA]</scope>
    <source>
        <strain evidence="1 2">CGMCC 1.10228</strain>
    </source>
</reference>
<keyword evidence="2" id="KW-1185">Reference proteome</keyword>
<dbReference type="AlphaFoldDB" id="A0A1G8I2Q5"/>
<evidence type="ECO:0000313" key="1">
    <source>
        <dbReference type="EMBL" id="SDI13163.1"/>
    </source>
</evidence>
<gene>
    <name evidence="1" type="ORF">SAMN04488136_1782</name>
</gene>
<proteinExistence type="predicted"/>
<evidence type="ECO:0000313" key="2">
    <source>
        <dbReference type="Proteomes" id="UP000198854"/>
    </source>
</evidence>
<dbReference type="Proteomes" id="UP000198854">
    <property type="component" value="Unassembled WGS sequence"/>
</dbReference>
<feature type="non-terminal residue" evidence="1">
    <location>
        <position position="118"/>
    </location>
</feature>